<evidence type="ECO:0000256" key="4">
    <source>
        <dbReference type="ARBA" id="ARBA00022448"/>
    </source>
</evidence>
<evidence type="ECO:0000313" key="9">
    <source>
        <dbReference type="EMBL" id="HGF35647.1"/>
    </source>
</evidence>
<dbReference type="Gene3D" id="3.40.190.10">
    <property type="entry name" value="Periplasmic binding protein-like II"/>
    <property type="match status" value="2"/>
</dbReference>
<evidence type="ECO:0000256" key="1">
    <source>
        <dbReference type="ARBA" id="ARBA00002841"/>
    </source>
</evidence>
<dbReference type="AlphaFoldDB" id="A0A7C3Z3C4"/>
<evidence type="ECO:0000256" key="5">
    <source>
        <dbReference type="ARBA" id="ARBA00022592"/>
    </source>
</evidence>
<comment type="similarity">
    <text evidence="2 6">Belongs to the PstS family.</text>
</comment>
<keyword evidence="4 6" id="KW-0813">Transport</keyword>
<sequence>MKTNLIGSLILAAVCLAAGPVLAQMAVNGAGATFPQPVYEKWAYKYKEATGVQVNYQGIGSGGGIAQIKAKTVDFGGTDEPLTKPEDLKDIYQFPTVMGGVVPVFNLKGVQGGEIILDGPTLAKIFMGDLAKWNDPAIKKLNPQVNLPEKDITVVHRSDGSDTTFIFSSYLAEVSPEFKAKVGAGKALKWPGKNSVGAKGNPGVAGQVQNIDGAIGYVEYAYASQNKIPCANLINKAGKVVKPDLSSFAAAAASAAWQKAPVGFALTLINQPGDNSWPIVGATYIMMQRNQPDAAKGKAVLQFFDWAFKNGGSLAEELGYVVLPANVVKMVEAGWAKEIKSGGKPIWP</sequence>
<dbReference type="PIRSF" id="PIRSF002756">
    <property type="entry name" value="PstS"/>
    <property type="match status" value="1"/>
</dbReference>
<keyword evidence="5 6" id="KW-0592">Phosphate transport</keyword>
<evidence type="ECO:0000259" key="8">
    <source>
        <dbReference type="Pfam" id="PF12849"/>
    </source>
</evidence>
<reference evidence="9" key="1">
    <citation type="journal article" date="2020" name="mSystems">
        <title>Genome- and Community-Level Interaction Insights into Carbon Utilization and Element Cycling Functions of Hydrothermarchaeota in Hydrothermal Sediment.</title>
        <authorList>
            <person name="Zhou Z."/>
            <person name="Liu Y."/>
            <person name="Xu W."/>
            <person name="Pan J."/>
            <person name="Luo Z.H."/>
            <person name="Li M."/>
        </authorList>
    </citation>
    <scope>NUCLEOTIDE SEQUENCE [LARGE SCALE GENOMIC DNA]</scope>
    <source>
        <strain evidence="9">SpSt-897</strain>
    </source>
</reference>
<feature type="signal peptide" evidence="7">
    <location>
        <begin position="1"/>
        <end position="23"/>
    </location>
</feature>
<evidence type="ECO:0000256" key="3">
    <source>
        <dbReference type="ARBA" id="ARBA00011529"/>
    </source>
</evidence>
<keyword evidence="7" id="KW-0732">Signal</keyword>
<evidence type="ECO:0000256" key="6">
    <source>
        <dbReference type="PIRNR" id="PIRNR002756"/>
    </source>
</evidence>
<name>A0A7C3Z3C4_9BACT</name>
<dbReference type="PANTHER" id="PTHR42996">
    <property type="entry name" value="PHOSPHATE-BINDING PROTEIN PSTS"/>
    <property type="match status" value="1"/>
</dbReference>
<feature type="domain" description="PBP" evidence="8">
    <location>
        <begin position="27"/>
        <end position="304"/>
    </location>
</feature>
<organism evidence="9">
    <name type="scientific">Desulfobacca acetoxidans</name>
    <dbReference type="NCBI Taxonomy" id="60893"/>
    <lineage>
        <taxon>Bacteria</taxon>
        <taxon>Pseudomonadati</taxon>
        <taxon>Thermodesulfobacteriota</taxon>
        <taxon>Desulfobaccia</taxon>
        <taxon>Desulfobaccales</taxon>
        <taxon>Desulfobaccaceae</taxon>
        <taxon>Desulfobacca</taxon>
    </lineage>
</organism>
<accession>A0A7C3Z3C4</accession>
<dbReference type="CDD" id="cd13565">
    <property type="entry name" value="PBP2_PstS"/>
    <property type="match status" value="1"/>
</dbReference>
<proteinExistence type="inferred from homology"/>
<dbReference type="NCBIfam" id="TIGR00975">
    <property type="entry name" value="3a0107s03"/>
    <property type="match status" value="1"/>
</dbReference>
<dbReference type="PANTHER" id="PTHR42996:SF1">
    <property type="entry name" value="PHOSPHATE-BINDING PROTEIN PSTS"/>
    <property type="match status" value="1"/>
</dbReference>
<comment type="subunit">
    <text evidence="3">The complex is composed of two ATP-binding proteins (PstB), two transmembrane proteins (PstC and PstA) and a solute-binding protein (PstS).</text>
</comment>
<dbReference type="EMBL" id="DTMF01000362">
    <property type="protein sequence ID" value="HGF35647.1"/>
    <property type="molecule type" value="Genomic_DNA"/>
</dbReference>
<dbReference type="GO" id="GO:0042301">
    <property type="term" value="F:phosphate ion binding"/>
    <property type="evidence" value="ECO:0007669"/>
    <property type="project" value="InterPro"/>
</dbReference>
<evidence type="ECO:0000256" key="7">
    <source>
        <dbReference type="SAM" id="SignalP"/>
    </source>
</evidence>
<comment type="caution">
    <text evidence="9">The sequence shown here is derived from an EMBL/GenBank/DDBJ whole genome shotgun (WGS) entry which is preliminary data.</text>
</comment>
<dbReference type="NCBIfam" id="NF008171">
    <property type="entry name" value="PRK10918.1"/>
    <property type="match status" value="1"/>
</dbReference>
<comment type="function">
    <text evidence="1">Part of the ABC transporter complex PstSACB involved in phosphate import.</text>
</comment>
<dbReference type="SUPFAM" id="SSF53850">
    <property type="entry name" value="Periplasmic binding protein-like II"/>
    <property type="match status" value="1"/>
</dbReference>
<evidence type="ECO:0000256" key="2">
    <source>
        <dbReference type="ARBA" id="ARBA00008725"/>
    </source>
</evidence>
<dbReference type="InterPro" id="IPR005673">
    <property type="entry name" value="ABC_phos-bd_PstS"/>
</dbReference>
<dbReference type="Pfam" id="PF12849">
    <property type="entry name" value="PBP_like_2"/>
    <property type="match status" value="1"/>
</dbReference>
<dbReference type="GO" id="GO:0035435">
    <property type="term" value="P:phosphate ion transmembrane transport"/>
    <property type="evidence" value="ECO:0007669"/>
    <property type="project" value="InterPro"/>
</dbReference>
<dbReference type="InterPro" id="IPR050962">
    <property type="entry name" value="Phosphate-bind_PstS"/>
</dbReference>
<gene>
    <name evidence="9" type="primary">pstS</name>
    <name evidence="9" type="ORF">ENW96_14910</name>
</gene>
<feature type="chain" id="PRO_5027781887" description="Phosphate-binding protein" evidence="7">
    <location>
        <begin position="24"/>
        <end position="348"/>
    </location>
</feature>
<protein>
    <recommendedName>
        <fullName evidence="6">Phosphate-binding protein</fullName>
    </recommendedName>
</protein>
<dbReference type="GO" id="GO:0043190">
    <property type="term" value="C:ATP-binding cassette (ABC) transporter complex"/>
    <property type="evidence" value="ECO:0007669"/>
    <property type="project" value="InterPro"/>
</dbReference>
<dbReference type="InterPro" id="IPR024370">
    <property type="entry name" value="PBP_domain"/>
</dbReference>